<reference evidence="1" key="1">
    <citation type="submission" date="2019-12" db="EMBL/GenBank/DDBJ databases">
        <title>Genome sequencing and annotation of Brassica cretica.</title>
        <authorList>
            <person name="Studholme D.J."/>
            <person name="Sarris P."/>
        </authorList>
    </citation>
    <scope>NUCLEOTIDE SEQUENCE</scope>
    <source>
        <strain evidence="1">PFS-109/04</strain>
        <tissue evidence="1">Leaf</tissue>
    </source>
</reference>
<evidence type="ECO:0000313" key="1">
    <source>
        <dbReference type="EMBL" id="KAF3541661.1"/>
    </source>
</evidence>
<protein>
    <submittedName>
        <fullName evidence="1">Uncharacterized protein</fullName>
    </submittedName>
</protein>
<evidence type="ECO:0000313" key="2">
    <source>
        <dbReference type="Proteomes" id="UP000712600"/>
    </source>
</evidence>
<dbReference type="AlphaFoldDB" id="A0A8S9QLU2"/>
<accession>A0A8S9QLU2</accession>
<proteinExistence type="predicted"/>
<name>A0A8S9QLU2_BRACR</name>
<comment type="caution">
    <text evidence="1">The sequence shown here is derived from an EMBL/GenBank/DDBJ whole genome shotgun (WGS) entry which is preliminary data.</text>
</comment>
<gene>
    <name evidence="1" type="ORF">F2Q69_00022535</name>
</gene>
<sequence length="49" mass="5701">MRSCQDDPLPTVQVHPNQSGPWRQMALLELRWIERIVKRCGMALDIPTI</sequence>
<dbReference type="EMBL" id="QGKX02001290">
    <property type="protein sequence ID" value="KAF3541661.1"/>
    <property type="molecule type" value="Genomic_DNA"/>
</dbReference>
<organism evidence="1 2">
    <name type="scientific">Brassica cretica</name>
    <name type="common">Mustard</name>
    <dbReference type="NCBI Taxonomy" id="69181"/>
    <lineage>
        <taxon>Eukaryota</taxon>
        <taxon>Viridiplantae</taxon>
        <taxon>Streptophyta</taxon>
        <taxon>Embryophyta</taxon>
        <taxon>Tracheophyta</taxon>
        <taxon>Spermatophyta</taxon>
        <taxon>Magnoliopsida</taxon>
        <taxon>eudicotyledons</taxon>
        <taxon>Gunneridae</taxon>
        <taxon>Pentapetalae</taxon>
        <taxon>rosids</taxon>
        <taxon>malvids</taxon>
        <taxon>Brassicales</taxon>
        <taxon>Brassicaceae</taxon>
        <taxon>Brassiceae</taxon>
        <taxon>Brassica</taxon>
    </lineage>
</organism>
<dbReference type="Proteomes" id="UP000712600">
    <property type="component" value="Unassembled WGS sequence"/>
</dbReference>